<proteinExistence type="predicted"/>
<feature type="non-terminal residue" evidence="1">
    <location>
        <position position="1"/>
    </location>
</feature>
<reference evidence="1" key="1">
    <citation type="submission" date="2021-01" db="EMBL/GenBank/DDBJ databases">
        <authorList>
            <consortium name="Genoscope - CEA"/>
            <person name="William W."/>
        </authorList>
    </citation>
    <scope>NUCLEOTIDE SEQUENCE</scope>
</reference>
<dbReference type="Proteomes" id="UP001295469">
    <property type="component" value="Chromosome C07"/>
</dbReference>
<protein>
    <submittedName>
        <fullName evidence="1">(rape) hypothetical protein</fullName>
    </submittedName>
</protein>
<feature type="non-terminal residue" evidence="1">
    <location>
        <position position="72"/>
    </location>
</feature>
<organism evidence="1">
    <name type="scientific">Brassica napus</name>
    <name type="common">Rape</name>
    <dbReference type="NCBI Taxonomy" id="3708"/>
    <lineage>
        <taxon>Eukaryota</taxon>
        <taxon>Viridiplantae</taxon>
        <taxon>Streptophyta</taxon>
        <taxon>Embryophyta</taxon>
        <taxon>Tracheophyta</taxon>
        <taxon>Spermatophyta</taxon>
        <taxon>Magnoliopsida</taxon>
        <taxon>eudicotyledons</taxon>
        <taxon>Gunneridae</taxon>
        <taxon>Pentapetalae</taxon>
        <taxon>rosids</taxon>
        <taxon>malvids</taxon>
        <taxon>Brassicales</taxon>
        <taxon>Brassicaceae</taxon>
        <taxon>Brassiceae</taxon>
        <taxon>Brassica</taxon>
    </lineage>
</organism>
<name>A0A816M1C0_BRANA</name>
<accession>A0A816M1C0</accession>
<evidence type="ECO:0000313" key="1">
    <source>
        <dbReference type="EMBL" id="CAF1972018.1"/>
    </source>
</evidence>
<gene>
    <name evidence="1" type="ORF">DARMORV10_C07P17250.1</name>
</gene>
<sequence length="72" mass="8681">VWAQSNFPFPLRGFENMTLFENLFLFEGKEFLVADTVAKFIEDSSQWFEAQNCRVEEVESENRELRARDRWE</sequence>
<dbReference type="AlphaFoldDB" id="A0A816M1C0"/>
<dbReference type="EMBL" id="HG994371">
    <property type="protein sequence ID" value="CAF1972018.1"/>
    <property type="molecule type" value="Genomic_DNA"/>
</dbReference>